<accession>A0ABV6CC53</accession>
<comment type="subunit">
    <text evidence="11">Homodimer.</text>
</comment>
<dbReference type="EMBL" id="JBHLXE010000105">
    <property type="protein sequence ID" value="MFC0180561.1"/>
    <property type="molecule type" value="Genomic_DNA"/>
</dbReference>
<evidence type="ECO:0000313" key="14">
    <source>
        <dbReference type="Proteomes" id="UP001589758"/>
    </source>
</evidence>
<evidence type="ECO:0000256" key="4">
    <source>
        <dbReference type="ARBA" id="ARBA00022603"/>
    </source>
</evidence>
<comment type="caution">
    <text evidence="13">The sequence shown here is derived from an EMBL/GenBank/DDBJ whole genome shotgun (WGS) entry which is preliminary data.</text>
</comment>
<comment type="catalytic activity">
    <reaction evidence="9 11">
        <text>uridine(32) in tRNA + S-adenosyl-L-methionine = 2'-O-methyluridine(32) in tRNA + S-adenosyl-L-homocysteine + H(+)</text>
        <dbReference type="Rhea" id="RHEA:42936"/>
        <dbReference type="Rhea" id="RHEA-COMP:10107"/>
        <dbReference type="Rhea" id="RHEA-COMP:10290"/>
        <dbReference type="ChEBI" id="CHEBI:15378"/>
        <dbReference type="ChEBI" id="CHEBI:57856"/>
        <dbReference type="ChEBI" id="CHEBI:59789"/>
        <dbReference type="ChEBI" id="CHEBI:65315"/>
        <dbReference type="ChEBI" id="CHEBI:74478"/>
        <dbReference type="EC" id="2.1.1.200"/>
    </reaction>
</comment>
<reference evidence="13 14" key="1">
    <citation type="submission" date="2024-09" db="EMBL/GenBank/DDBJ databases">
        <authorList>
            <person name="Sun Q."/>
            <person name="Mori K."/>
        </authorList>
    </citation>
    <scope>NUCLEOTIDE SEQUENCE [LARGE SCALE GENOMIC DNA]</scope>
    <source>
        <strain evidence="13 14">CCM 8545</strain>
    </source>
</reference>
<evidence type="ECO:0000256" key="9">
    <source>
        <dbReference type="ARBA" id="ARBA00048256"/>
    </source>
</evidence>
<dbReference type="Gene3D" id="3.40.1280.10">
    <property type="match status" value="1"/>
</dbReference>
<dbReference type="CDD" id="cd18093">
    <property type="entry name" value="SpoU-like_TrmJ"/>
    <property type="match status" value="1"/>
</dbReference>
<evidence type="ECO:0000256" key="5">
    <source>
        <dbReference type="ARBA" id="ARBA00022679"/>
    </source>
</evidence>
<dbReference type="InterPro" id="IPR004384">
    <property type="entry name" value="RNA_MeTrfase_TrmJ/LasT"/>
</dbReference>
<feature type="domain" description="tRNA/rRNA methyltransferase SpoU type" evidence="12">
    <location>
        <begin position="5"/>
        <end position="154"/>
    </location>
</feature>
<keyword evidence="4 11" id="KW-0489">Methyltransferase</keyword>
<evidence type="ECO:0000256" key="3">
    <source>
        <dbReference type="ARBA" id="ARBA00013781"/>
    </source>
</evidence>
<evidence type="ECO:0000256" key="7">
    <source>
        <dbReference type="ARBA" id="ARBA00031634"/>
    </source>
</evidence>
<dbReference type="SUPFAM" id="SSF75217">
    <property type="entry name" value="alpha/beta knot"/>
    <property type="match status" value="1"/>
</dbReference>
<comment type="function">
    <text evidence="11">Catalyzes the formation of 2'O-methylated cytidine (Cm32) or 2'O-methylated uridine (Um32) at position 32 in tRNA.</text>
</comment>
<dbReference type="GO" id="GO:0008168">
    <property type="term" value="F:methyltransferase activity"/>
    <property type="evidence" value="ECO:0007669"/>
    <property type="project" value="UniProtKB-KW"/>
</dbReference>
<dbReference type="Pfam" id="PF00588">
    <property type="entry name" value="SpoU_methylase"/>
    <property type="match status" value="1"/>
</dbReference>
<dbReference type="GO" id="GO:0032259">
    <property type="term" value="P:methylation"/>
    <property type="evidence" value="ECO:0007669"/>
    <property type="project" value="UniProtKB-KW"/>
</dbReference>
<dbReference type="PANTHER" id="PTHR42786:SF2">
    <property type="entry name" value="TRNA (CYTIDINE_URIDINE-2'-O-)-METHYLTRANSFERASE TRMJ"/>
    <property type="match status" value="1"/>
</dbReference>
<dbReference type="InterPro" id="IPR029028">
    <property type="entry name" value="Alpha/beta_knot_MTases"/>
</dbReference>
<dbReference type="EC" id="2.1.1.200" evidence="2 11"/>
<dbReference type="NCBIfam" id="TIGR00050">
    <property type="entry name" value="rRNA_methyl_1"/>
    <property type="match status" value="1"/>
</dbReference>
<evidence type="ECO:0000259" key="12">
    <source>
        <dbReference type="Pfam" id="PF00588"/>
    </source>
</evidence>
<evidence type="ECO:0000256" key="6">
    <source>
        <dbReference type="ARBA" id="ARBA00022691"/>
    </source>
</evidence>
<keyword evidence="6 11" id="KW-0949">S-adenosyl-L-methionine</keyword>
<keyword evidence="5 13" id="KW-0808">Transferase</keyword>
<evidence type="ECO:0000256" key="10">
    <source>
        <dbReference type="ARBA" id="ARBA00048557"/>
    </source>
</evidence>
<evidence type="ECO:0000256" key="11">
    <source>
        <dbReference type="RuleBase" id="RU362024"/>
    </source>
</evidence>
<dbReference type="RefSeq" id="WP_385877682.1">
    <property type="nucleotide sequence ID" value="NZ_JBHLXE010000105.1"/>
</dbReference>
<comment type="subcellular location">
    <subcellularLocation>
        <location evidence="11">Cytoplasm</location>
    </subcellularLocation>
</comment>
<comment type="similarity">
    <text evidence="1">Belongs to the class IV-like SAM-binding methyltransferase superfamily. RNA methyltransferase TrmH family.</text>
</comment>
<dbReference type="Gene3D" id="1.10.8.590">
    <property type="match status" value="1"/>
</dbReference>
<keyword evidence="11" id="KW-0963">Cytoplasm</keyword>
<dbReference type="InterPro" id="IPR029026">
    <property type="entry name" value="tRNA_m1G_MTases_N"/>
</dbReference>
<organism evidence="13 14">
    <name type="scientific">Thorsellia kenyensis</name>
    <dbReference type="NCBI Taxonomy" id="1549888"/>
    <lineage>
        <taxon>Bacteria</taxon>
        <taxon>Pseudomonadati</taxon>
        <taxon>Pseudomonadota</taxon>
        <taxon>Gammaproteobacteria</taxon>
        <taxon>Enterobacterales</taxon>
        <taxon>Thorselliaceae</taxon>
        <taxon>Thorsellia</taxon>
    </lineage>
</organism>
<dbReference type="PIRSF" id="PIRSF004808">
    <property type="entry name" value="LasT"/>
    <property type="match status" value="1"/>
</dbReference>
<evidence type="ECO:0000256" key="8">
    <source>
        <dbReference type="ARBA" id="ARBA00032381"/>
    </source>
</evidence>
<name>A0ABV6CC53_9GAMM</name>
<evidence type="ECO:0000256" key="2">
    <source>
        <dbReference type="ARBA" id="ARBA00012626"/>
    </source>
</evidence>
<dbReference type="Proteomes" id="UP001589758">
    <property type="component" value="Unassembled WGS sequence"/>
</dbReference>
<keyword evidence="11" id="KW-0819">tRNA processing</keyword>
<sequence>MLENIRIVLVETSHNGNIGSVARAMKTMGLHDLYLVNPKANIDSHAVALAAGASDIIGQAKIVSSLEDAITGCELVLATSARSRTLDWPIVTAREAGIKIIDEAQKAKVAVVFGRERSGLTNAELQLSHFHLAVDTNPLYSSLNLAMAVQIVTYEIRTAWQIVINPQEKDTPISIKLFDKKQNNNNNNNNNNTADGLAKKEHEMYPPVEDLERFYDHLETVLQKSHFIRKSHPGQIMARLRRLYARARPNLQELNILRGILASVEKFLPEELANDIDLKELSHQPSDSNPK</sequence>
<keyword evidence="14" id="KW-1185">Reference proteome</keyword>
<evidence type="ECO:0000313" key="13">
    <source>
        <dbReference type="EMBL" id="MFC0180561.1"/>
    </source>
</evidence>
<gene>
    <name evidence="11" type="primary">trmJ</name>
    <name evidence="13" type="ORF">ACFFIT_10795</name>
</gene>
<proteinExistence type="inferred from homology"/>
<dbReference type="PANTHER" id="PTHR42786">
    <property type="entry name" value="TRNA/RRNA METHYLTRANSFERASE"/>
    <property type="match status" value="1"/>
</dbReference>
<protein>
    <recommendedName>
        <fullName evidence="3 11">tRNA (cytidine/uridine-2'-O-)-methyltransferase TrmJ</fullName>
        <ecNumber evidence="2 11">2.1.1.200</ecNumber>
    </recommendedName>
    <alternativeName>
        <fullName evidence="7 11">tRNA (cytidine(32)/uridine(32)-2'-O)-methyltransferase</fullName>
    </alternativeName>
    <alternativeName>
        <fullName evidence="8 11">tRNA Cm32/Um32 methyltransferase</fullName>
    </alternativeName>
</protein>
<dbReference type="InterPro" id="IPR001537">
    <property type="entry name" value="SpoU_MeTrfase"/>
</dbReference>
<comment type="catalytic activity">
    <reaction evidence="10 11">
        <text>cytidine(32) in tRNA + S-adenosyl-L-methionine = 2'-O-methylcytidine(32) in tRNA + S-adenosyl-L-homocysteine + H(+)</text>
        <dbReference type="Rhea" id="RHEA:42932"/>
        <dbReference type="Rhea" id="RHEA-COMP:10288"/>
        <dbReference type="Rhea" id="RHEA-COMP:10289"/>
        <dbReference type="ChEBI" id="CHEBI:15378"/>
        <dbReference type="ChEBI" id="CHEBI:57856"/>
        <dbReference type="ChEBI" id="CHEBI:59789"/>
        <dbReference type="ChEBI" id="CHEBI:74495"/>
        <dbReference type="ChEBI" id="CHEBI:82748"/>
        <dbReference type="EC" id="2.1.1.200"/>
    </reaction>
</comment>
<evidence type="ECO:0000256" key="1">
    <source>
        <dbReference type="ARBA" id="ARBA00007228"/>
    </source>
</evidence>